<accession>A0A061HAW5</accession>
<dbReference type="AlphaFoldDB" id="A0A061HAW5"/>
<feature type="transmembrane region" description="Helical" evidence="2">
    <location>
        <begin position="151"/>
        <end position="173"/>
    </location>
</feature>
<keyword evidence="2" id="KW-0472">Membrane</keyword>
<proteinExistence type="predicted"/>
<feature type="region of interest" description="Disordered" evidence="1">
    <location>
        <begin position="892"/>
        <end position="946"/>
    </location>
</feature>
<feature type="compositionally biased region" description="Polar residues" evidence="1">
    <location>
        <begin position="583"/>
        <end position="593"/>
    </location>
</feature>
<dbReference type="RefSeq" id="XP_007878385.1">
    <property type="nucleotide sequence ID" value="XM_007880194.1"/>
</dbReference>
<feature type="transmembrane region" description="Helical" evidence="2">
    <location>
        <begin position="277"/>
        <end position="302"/>
    </location>
</feature>
<evidence type="ECO:0000313" key="4">
    <source>
        <dbReference type="Proteomes" id="UP000053664"/>
    </source>
</evidence>
<feature type="region of interest" description="Disordered" evidence="1">
    <location>
        <begin position="671"/>
        <end position="690"/>
    </location>
</feature>
<dbReference type="EMBL" id="KE361629">
    <property type="protein sequence ID" value="EPQ30007.1"/>
    <property type="molecule type" value="Genomic_DNA"/>
</dbReference>
<feature type="transmembrane region" description="Helical" evidence="2">
    <location>
        <begin position="465"/>
        <end position="491"/>
    </location>
</feature>
<dbReference type="eggNOG" id="ENOG502SYUX">
    <property type="taxonomic scope" value="Eukaryota"/>
</dbReference>
<keyword evidence="2" id="KW-0812">Transmembrane</keyword>
<gene>
    <name evidence="3" type="ORF">PFL1_02680</name>
</gene>
<dbReference type="KEGG" id="pfp:PFL1_02680"/>
<sequence length="946" mass="101657">MSYRALHERFDLPAPPPRSEWSINRPLESDRAWLPASLLDSSAPVADLDAFLNNLFHPHLGRSVYIQCKVLSAILACLVLVLTLIIARRFHDRALWLFRLSQRSNGNLVVPNSITNLCVILLFYACILIAFDWMCVGWGENKVAPDHLFLWTTLIWTPLALGAYLAMLGVAMARPDALKSISPQYNRPPSMALRLGITPRVVNLAFLAAPLAHLAAIAVPIYLSDRHWQHALGLYRAWSQHYVTAGTAGSLDRETLVEAQRIWYEVLESCKWVCVAYSIWSVTGFVLGVAELLAGGSLALLVRRQIKTLNSFNQTHSFSESFAAQQRGRQLEQQVMQAVRDGAAAVDGTDGGMVATAALTDKSTAPSSVGGRRQRVGSSTPASTSIWTLHRRWFKPSSASSVHDTDSEDLSDQMASQYFTTAQLEARDTPAPTFFPAVKPSTFRRPPRATAHSGRRAQRRYLQGFFADIMVQFIGITIGCAVYAGLGVAMAMQWYAAWEGNNGQFVLSQGVLWSSYGAVVCGGGIFSCIFSRTYEPVLSSMAANGTGVLRPRIRTTTQSGNALDGGSSHGGLDSALDVGGEGVSQQQPPSARKTTLAWAASAFQRHHNNAPEMKQGSRGGILAMRPVGPAAATAAAGGGMSKQDEVDGSSETDSVLDDPFLSARRTFRRPSNRTLASDTDMGDGDGDYYDEKLLDTQHHLRSNMDRRGGSKNQDAAPAALDADGAATAAPGRGMRGVTIEETVTRRYERTDTDPVMGAIEVFHRAEHDDEDYGGAGLGSPSDAATLTPSTPWTPWTPDTPFTPGSTSHLLGSGKGGGCKSIASNLQVNRSVSSLTSVVDPAIALPVAPAVAITAPEPPRDADPRRIVPAGIGSGGNGGGGGELVGLGIDELQQHQQQSWTPPVAWESPEVDPHLVAEQASRQVRARAQRSQSYKRDPPGAPGPHAR</sequence>
<name>A0A061HAW5_9BASI</name>
<feature type="region of interest" description="Disordered" evidence="1">
    <location>
        <begin position="632"/>
        <end position="661"/>
    </location>
</feature>
<feature type="transmembrane region" description="Helical" evidence="2">
    <location>
        <begin position="108"/>
        <end position="131"/>
    </location>
</feature>
<dbReference type="OrthoDB" id="3365284at2759"/>
<dbReference type="GeneID" id="19316797"/>
<dbReference type="HOGENOM" id="CLU_015056_0_0_1"/>
<feature type="transmembrane region" description="Helical" evidence="2">
    <location>
        <begin position="201"/>
        <end position="223"/>
    </location>
</feature>
<keyword evidence="2" id="KW-1133">Transmembrane helix</keyword>
<feature type="transmembrane region" description="Helical" evidence="2">
    <location>
        <begin position="64"/>
        <end position="87"/>
    </location>
</feature>
<evidence type="ECO:0000256" key="1">
    <source>
        <dbReference type="SAM" id="MobiDB-lite"/>
    </source>
</evidence>
<feature type="compositionally biased region" description="Acidic residues" evidence="1">
    <location>
        <begin position="646"/>
        <end position="656"/>
    </location>
</feature>
<feature type="region of interest" description="Disordered" evidence="1">
    <location>
        <begin position="557"/>
        <end position="594"/>
    </location>
</feature>
<organism evidence="3 4">
    <name type="scientific">Pseudozyma flocculosa PF-1</name>
    <dbReference type="NCBI Taxonomy" id="1277687"/>
    <lineage>
        <taxon>Eukaryota</taxon>
        <taxon>Fungi</taxon>
        <taxon>Dikarya</taxon>
        <taxon>Basidiomycota</taxon>
        <taxon>Ustilaginomycotina</taxon>
        <taxon>Ustilaginomycetes</taxon>
        <taxon>Ustilaginales</taxon>
        <taxon>Ustilaginaceae</taxon>
        <taxon>Pseudozyma</taxon>
    </lineage>
</organism>
<evidence type="ECO:0000313" key="3">
    <source>
        <dbReference type="EMBL" id="EPQ30007.1"/>
    </source>
</evidence>
<protein>
    <submittedName>
        <fullName evidence="3">Uncharacterized protein</fullName>
    </submittedName>
</protein>
<reference evidence="3 4" key="1">
    <citation type="journal article" date="2013" name="Plant Cell">
        <title>The transition from a phytopathogenic smut ancestor to an anamorphic biocontrol agent deciphered by comparative whole-genome analysis.</title>
        <authorList>
            <person name="Lefebvre F."/>
            <person name="Joly D.L."/>
            <person name="Labbe C."/>
            <person name="Teichmann B."/>
            <person name="Linning R."/>
            <person name="Belzile F."/>
            <person name="Bakkeren G."/>
            <person name="Belanger R.R."/>
        </authorList>
    </citation>
    <scope>NUCLEOTIDE SEQUENCE [LARGE SCALE GENOMIC DNA]</scope>
    <source>
        <strain evidence="3 4">PF-1</strain>
    </source>
</reference>
<evidence type="ECO:0000256" key="2">
    <source>
        <dbReference type="SAM" id="Phobius"/>
    </source>
</evidence>
<dbReference type="Proteomes" id="UP000053664">
    <property type="component" value="Unassembled WGS sequence"/>
</dbReference>
<feature type="compositionally biased region" description="Low complexity" evidence="1">
    <location>
        <begin position="562"/>
        <end position="577"/>
    </location>
</feature>